<evidence type="ECO:0000313" key="2">
    <source>
        <dbReference type="EMBL" id="KAG5187744.1"/>
    </source>
</evidence>
<evidence type="ECO:0000256" key="1">
    <source>
        <dbReference type="ARBA" id="ARBA00009207"/>
    </source>
</evidence>
<dbReference type="Pfam" id="PF09184">
    <property type="entry name" value="PPP4R2"/>
    <property type="match status" value="1"/>
</dbReference>
<comment type="caution">
    <text evidence="2">The sequence shown here is derived from an EMBL/GenBank/DDBJ whole genome shotgun (WGS) entry which is preliminary data.</text>
</comment>
<dbReference type="GO" id="GO:0005634">
    <property type="term" value="C:nucleus"/>
    <property type="evidence" value="ECO:0007669"/>
    <property type="project" value="TreeGrafter"/>
</dbReference>
<dbReference type="GO" id="GO:0019888">
    <property type="term" value="F:protein phosphatase regulator activity"/>
    <property type="evidence" value="ECO:0007669"/>
    <property type="project" value="InterPro"/>
</dbReference>
<feature type="non-terminal residue" evidence="2">
    <location>
        <position position="1"/>
    </location>
</feature>
<dbReference type="PANTHER" id="PTHR16487">
    <property type="entry name" value="PPP4R2-RELATED PROTEIN"/>
    <property type="match status" value="1"/>
</dbReference>
<reference evidence="2" key="1">
    <citation type="submission" date="2021-02" db="EMBL/GenBank/DDBJ databases">
        <title>First Annotated Genome of the Yellow-green Alga Tribonema minus.</title>
        <authorList>
            <person name="Mahan K.M."/>
        </authorList>
    </citation>
    <scope>NUCLEOTIDE SEQUENCE</scope>
    <source>
        <strain evidence="2">UTEX B ZZ1240</strain>
    </source>
</reference>
<dbReference type="GO" id="GO:0005737">
    <property type="term" value="C:cytoplasm"/>
    <property type="evidence" value="ECO:0007669"/>
    <property type="project" value="TreeGrafter"/>
</dbReference>
<keyword evidence="3" id="KW-1185">Reference proteome</keyword>
<dbReference type="Proteomes" id="UP000664859">
    <property type="component" value="Unassembled WGS sequence"/>
</dbReference>
<dbReference type="EMBL" id="JAFCMP010000083">
    <property type="protein sequence ID" value="KAG5187744.1"/>
    <property type="molecule type" value="Genomic_DNA"/>
</dbReference>
<evidence type="ECO:0000313" key="3">
    <source>
        <dbReference type="Proteomes" id="UP000664859"/>
    </source>
</evidence>
<protein>
    <submittedName>
        <fullName evidence="2">Protein phosphatase 4 core regulatory subunit R2</fullName>
    </submittedName>
</protein>
<accession>A0A835ZCH9</accession>
<proteinExistence type="inferred from homology"/>
<sequence length="111" mass="12483">IPAELERVLEEMAKEGVPYYTWAGLRELLEAKLVAVIDGFNASFGYEEDKGGRPFTQRKTDLVEALRSFDGAPFTLQRLAEVLLEPERQYQATHKLLNSLDKVLSVSSTLP</sequence>
<name>A0A835ZCH9_9STRA</name>
<organism evidence="2 3">
    <name type="scientific">Tribonema minus</name>
    <dbReference type="NCBI Taxonomy" id="303371"/>
    <lineage>
        <taxon>Eukaryota</taxon>
        <taxon>Sar</taxon>
        <taxon>Stramenopiles</taxon>
        <taxon>Ochrophyta</taxon>
        <taxon>PX clade</taxon>
        <taxon>Xanthophyceae</taxon>
        <taxon>Tribonematales</taxon>
        <taxon>Tribonemataceae</taxon>
        <taxon>Tribonema</taxon>
    </lineage>
</organism>
<dbReference type="OrthoDB" id="341898at2759"/>
<dbReference type="GO" id="GO:0030289">
    <property type="term" value="C:protein phosphatase 4 complex"/>
    <property type="evidence" value="ECO:0007669"/>
    <property type="project" value="InterPro"/>
</dbReference>
<feature type="non-terminal residue" evidence="2">
    <location>
        <position position="111"/>
    </location>
</feature>
<dbReference type="AlphaFoldDB" id="A0A835ZCH9"/>
<dbReference type="InterPro" id="IPR015267">
    <property type="entry name" value="PPP4R2"/>
</dbReference>
<dbReference type="PANTHER" id="PTHR16487:SF0">
    <property type="entry name" value="PROTEIN PHOSPHATASE 4 REGULATORY SUBUNIT 2-RELATED"/>
    <property type="match status" value="1"/>
</dbReference>
<comment type="similarity">
    <text evidence="1">Belongs to the PPP4R2 family.</text>
</comment>
<gene>
    <name evidence="2" type="ORF">JKP88DRAFT_144771</name>
</gene>